<organism evidence="1 2">
    <name type="scientific">Diploptera punctata</name>
    <name type="common">Pacific beetle cockroach</name>
    <dbReference type="NCBI Taxonomy" id="6984"/>
    <lineage>
        <taxon>Eukaryota</taxon>
        <taxon>Metazoa</taxon>
        <taxon>Ecdysozoa</taxon>
        <taxon>Arthropoda</taxon>
        <taxon>Hexapoda</taxon>
        <taxon>Insecta</taxon>
        <taxon>Pterygota</taxon>
        <taxon>Neoptera</taxon>
        <taxon>Polyneoptera</taxon>
        <taxon>Dictyoptera</taxon>
        <taxon>Blattodea</taxon>
        <taxon>Blaberoidea</taxon>
        <taxon>Blaberidae</taxon>
        <taxon>Diplopterinae</taxon>
        <taxon>Diploptera</taxon>
    </lineage>
</organism>
<reference evidence="1" key="2">
    <citation type="submission" date="2023-05" db="EMBL/GenBank/DDBJ databases">
        <authorList>
            <person name="Fouks B."/>
        </authorList>
    </citation>
    <scope>NUCLEOTIDE SEQUENCE</scope>
    <source>
        <strain evidence="1">Stay&amp;Tobe</strain>
        <tissue evidence="1">Testes</tissue>
    </source>
</reference>
<comment type="caution">
    <text evidence="1">The sequence shown here is derived from an EMBL/GenBank/DDBJ whole genome shotgun (WGS) entry which is preliminary data.</text>
</comment>
<sequence>RPRRVLSFCCTSSRAELSLLVAMTTHWFREEENRMSHSLYFYDILNDRPEYPPPGYRNGGIIYVSAVSNTYTVLLVYR</sequence>
<dbReference type="Proteomes" id="UP001233999">
    <property type="component" value="Unassembled WGS sequence"/>
</dbReference>
<gene>
    <name evidence="1" type="ORF">L9F63_015922</name>
</gene>
<dbReference type="EMBL" id="JASPKZ010003836">
    <property type="protein sequence ID" value="KAJ9592402.1"/>
    <property type="molecule type" value="Genomic_DNA"/>
</dbReference>
<accession>A0AAD8A4M8</accession>
<keyword evidence="2" id="KW-1185">Reference proteome</keyword>
<evidence type="ECO:0000313" key="2">
    <source>
        <dbReference type="Proteomes" id="UP001233999"/>
    </source>
</evidence>
<evidence type="ECO:0000313" key="1">
    <source>
        <dbReference type="EMBL" id="KAJ9592402.1"/>
    </source>
</evidence>
<protein>
    <submittedName>
        <fullName evidence="1">Uncharacterized protein</fullName>
    </submittedName>
</protein>
<feature type="non-terminal residue" evidence="1">
    <location>
        <position position="1"/>
    </location>
</feature>
<feature type="non-terminal residue" evidence="1">
    <location>
        <position position="78"/>
    </location>
</feature>
<reference evidence="1" key="1">
    <citation type="journal article" date="2023" name="IScience">
        <title>Live-bearing cockroach genome reveals convergent evolutionary mechanisms linked to viviparity in insects and beyond.</title>
        <authorList>
            <person name="Fouks B."/>
            <person name="Harrison M.C."/>
            <person name="Mikhailova A.A."/>
            <person name="Marchal E."/>
            <person name="English S."/>
            <person name="Carruthers M."/>
            <person name="Jennings E.C."/>
            <person name="Chiamaka E.L."/>
            <person name="Frigard R.A."/>
            <person name="Pippel M."/>
            <person name="Attardo G.M."/>
            <person name="Benoit J.B."/>
            <person name="Bornberg-Bauer E."/>
            <person name="Tobe S.S."/>
        </authorList>
    </citation>
    <scope>NUCLEOTIDE SEQUENCE</scope>
    <source>
        <strain evidence="1">Stay&amp;Tobe</strain>
    </source>
</reference>
<proteinExistence type="predicted"/>
<name>A0AAD8A4M8_DIPPU</name>
<dbReference type="AlphaFoldDB" id="A0AAD8A4M8"/>